<dbReference type="Proteomes" id="UP000014541">
    <property type="component" value="Unassembled WGS sequence"/>
</dbReference>
<feature type="transmembrane region" description="Helical" evidence="6">
    <location>
        <begin position="29"/>
        <end position="50"/>
    </location>
</feature>
<keyword evidence="3 6" id="KW-0812">Transmembrane</keyword>
<comment type="subcellular location">
    <subcellularLocation>
        <location evidence="1">Cell membrane</location>
        <topology evidence="1">Multi-pass membrane protein</topology>
    </subcellularLocation>
</comment>
<dbReference type="Pfam" id="PF02653">
    <property type="entry name" value="BPD_transp_2"/>
    <property type="match status" value="1"/>
</dbReference>
<evidence type="ECO:0000313" key="7">
    <source>
        <dbReference type="EMBL" id="EPF30533.1"/>
    </source>
</evidence>
<protein>
    <recommendedName>
        <fullName evidence="9">Ribose transport system permease rbsC</fullName>
    </recommendedName>
</protein>
<dbReference type="RefSeq" id="WP_016525144.1">
    <property type="nucleotide sequence ID" value="NZ_KE332518.1"/>
</dbReference>
<dbReference type="PANTHER" id="PTHR32196">
    <property type="entry name" value="ABC TRANSPORTER PERMEASE PROTEIN YPHD-RELATED-RELATED"/>
    <property type="match status" value="1"/>
</dbReference>
<evidence type="ECO:0000256" key="1">
    <source>
        <dbReference type="ARBA" id="ARBA00004651"/>
    </source>
</evidence>
<keyword evidence="5 6" id="KW-0472">Membrane</keyword>
<keyword evidence="4 6" id="KW-1133">Transmembrane helix</keyword>
<feature type="transmembrane region" description="Helical" evidence="6">
    <location>
        <begin position="121"/>
        <end position="149"/>
    </location>
</feature>
<dbReference type="eggNOG" id="COG1172">
    <property type="taxonomic scope" value="Bacteria"/>
</dbReference>
<accession>S3JX27</accession>
<dbReference type="CDD" id="cd06579">
    <property type="entry name" value="TM_PBP1_transp_AraH_like"/>
    <property type="match status" value="1"/>
</dbReference>
<dbReference type="PATRIC" id="fig|1125699.3.peg.866"/>
<dbReference type="STRING" id="1125699.HMPREF9194_00850"/>
<evidence type="ECO:0000256" key="3">
    <source>
        <dbReference type="ARBA" id="ARBA00022692"/>
    </source>
</evidence>
<evidence type="ECO:0000313" key="8">
    <source>
        <dbReference type="Proteomes" id="UP000014541"/>
    </source>
</evidence>
<evidence type="ECO:0000256" key="6">
    <source>
        <dbReference type="SAM" id="Phobius"/>
    </source>
</evidence>
<dbReference type="InterPro" id="IPR001851">
    <property type="entry name" value="ABC_transp_permease"/>
</dbReference>
<keyword evidence="2" id="KW-1003">Cell membrane</keyword>
<dbReference type="EMBL" id="ATFF01000006">
    <property type="protein sequence ID" value="EPF30533.1"/>
    <property type="molecule type" value="Genomic_DNA"/>
</dbReference>
<dbReference type="GO" id="GO:0005886">
    <property type="term" value="C:plasma membrane"/>
    <property type="evidence" value="ECO:0007669"/>
    <property type="project" value="UniProtKB-SubCell"/>
</dbReference>
<dbReference type="GO" id="GO:0022857">
    <property type="term" value="F:transmembrane transporter activity"/>
    <property type="evidence" value="ECO:0007669"/>
    <property type="project" value="InterPro"/>
</dbReference>
<evidence type="ECO:0000256" key="2">
    <source>
        <dbReference type="ARBA" id="ARBA00022475"/>
    </source>
</evidence>
<proteinExistence type="predicted"/>
<name>S3JX27_TREMA</name>
<comment type="caution">
    <text evidence="7">The sequence shown here is derived from an EMBL/GenBank/DDBJ whole genome shotgun (WGS) entry which is preliminary data.</text>
</comment>
<dbReference type="AlphaFoldDB" id="S3JX27"/>
<dbReference type="OrthoDB" id="368246at2"/>
<feature type="transmembrane region" description="Helical" evidence="6">
    <location>
        <begin position="161"/>
        <end position="177"/>
    </location>
</feature>
<sequence length="190" mass="19731">MRGLALLLVDGIPIFNDSENFLFLGNGTLAGFIPMPVVVLFIVFISFLFFMKKTIWAKHIYAVGGNEEAARLSGVNITKVKLSVYSLSALMASLAGILLASRLGSGQPNAGDGYELDAITAAIVGGTSLSGGVGTIGGTLAGAIIIGIINTGMNTLGISPYYQLVIKGSVILAAVIIDRNIAEKGNRREG</sequence>
<evidence type="ECO:0008006" key="9">
    <source>
        <dbReference type="Google" id="ProtNLM"/>
    </source>
</evidence>
<evidence type="ECO:0000256" key="4">
    <source>
        <dbReference type="ARBA" id="ARBA00022989"/>
    </source>
</evidence>
<keyword evidence="8" id="KW-1185">Reference proteome</keyword>
<feature type="transmembrane region" description="Helical" evidence="6">
    <location>
        <begin position="82"/>
        <end position="101"/>
    </location>
</feature>
<reference evidence="7 8" key="1">
    <citation type="submission" date="2013-04" db="EMBL/GenBank/DDBJ databases">
        <title>The Genome Sequence of Treponema maltophilum ATCC 51939.</title>
        <authorList>
            <consortium name="The Broad Institute Genomics Platform"/>
            <person name="Earl A."/>
            <person name="Ward D."/>
            <person name="Feldgarden M."/>
            <person name="Gevers D."/>
            <person name="Leonetti C."/>
            <person name="Blanton J.M."/>
            <person name="Dewhirst F.E."/>
            <person name="Izard J."/>
            <person name="Walker B."/>
            <person name="Young S."/>
            <person name="Zeng Q."/>
            <person name="Gargeya S."/>
            <person name="Fitzgerald M."/>
            <person name="Haas B."/>
            <person name="Abouelleil A."/>
            <person name="Allen A.W."/>
            <person name="Alvarado L."/>
            <person name="Arachchi H.M."/>
            <person name="Berlin A.M."/>
            <person name="Chapman S.B."/>
            <person name="Gainer-Dewar J."/>
            <person name="Goldberg J."/>
            <person name="Griggs A."/>
            <person name="Gujja S."/>
            <person name="Hansen M."/>
            <person name="Howarth C."/>
            <person name="Imamovic A."/>
            <person name="Ireland A."/>
            <person name="Larimer J."/>
            <person name="McCowan C."/>
            <person name="Murphy C."/>
            <person name="Pearson M."/>
            <person name="Poon T.W."/>
            <person name="Priest M."/>
            <person name="Roberts A."/>
            <person name="Saif S."/>
            <person name="Shea T."/>
            <person name="Sisk P."/>
            <person name="Sykes S."/>
            <person name="Wortman J."/>
            <person name="Nusbaum C."/>
            <person name="Birren B."/>
        </authorList>
    </citation>
    <scope>NUCLEOTIDE SEQUENCE [LARGE SCALE GENOMIC DNA]</scope>
    <source>
        <strain evidence="7 8">ATCC 51939</strain>
    </source>
</reference>
<evidence type="ECO:0000256" key="5">
    <source>
        <dbReference type="ARBA" id="ARBA00023136"/>
    </source>
</evidence>
<gene>
    <name evidence="7" type="ORF">HMPREF9194_00850</name>
</gene>
<dbReference type="HOGENOM" id="CLU_028880_6_0_12"/>
<organism evidence="7 8">
    <name type="scientific">Treponema maltophilum ATCC 51939</name>
    <dbReference type="NCBI Taxonomy" id="1125699"/>
    <lineage>
        <taxon>Bacteria</taxon>
        <taxon>Pseudomonadati</taxon>
        <taxon>Spirochaetota</taxon>
        <taxon>Spirochaetia</taxon>
        <taxon>Spirochaetales</taxon>
        <taxon>Treponemataceae</taxon>
        <taxon>Treponema</taxon>
    </lineage>
</organism>